<dbReference type="EMBL" id="JBHSFW010000007">
    <property type="protein sequence ID" value="MFC4619322.1"/>
    <property type="molecule type" value="Genomic_DNA"/>
</dbReference>
<keyword evidence="7" id="KW-1185">Reference proteome</keyword>
<dbReference type="InterPro" id="IPR001638">
    <property type="entry name" value="Solute-binding_3/MltF_N"/>
</dbReference>
<dbReference type="InterPro" id="IPR001320">
    <property type="entry name" value="Iontro_rcpt_C"/>
</dbReference>
<evidence type="ECO:0000256" key="1">
    <source>
        <dbReference type="ARBA" id="ARBA00010333"/>
    </source>
</evidence>
<comment type="caution">
    <text evidence="6">The sequence shown here is derived from an EMBL/GenBank/DDBJ whole genome shotgun (WGS) entry which is preliminary data.</text>
</comment>
<reference evidence="7" key="1">
    <citation type="journal article" date="2019" name="Int. J. Syst. Evol. Microbiol.">
        <title>The Global Catalogue of Microorganisms (GCM) 10K type strain sequencing project: providing services to taxonomists for standard genome sequencing and annotation.</title>
        <authorList>
            <consortium name="The Broad Institute Genomics Platform"/>
            <consortium name="The Broad Institute Genome Sequencing Center for Infectious Disease"/>
            <person name="Wu L."/>
            <person name="Ma J."/>
        </authorList>
    </citation>
    <scope>NUCLEOTIDE SEQUENCE [LARGE SCALE GENOMIC DNA]</scope>
    <source>
        <strain evidence="7">CGMCC 1.16306</strain>
    </source>
</reference>
<dbReference type="SUPFAM" id="SSF53850">
    <property type="entry name" value="Periplasmic binding protein-like II"/>
    <property type="match status" value="1"/>
</dbReference>
<evidence type="ECO:0000256" key="2">
    <source>
        <dbReference type="ARBA" id="ARBA00022448"/>
    </source>
</evidence>
<keyword evidence="2" id="KW-0813">Transport</keyword>
<keyword evidence="3" id="KW-0732">Signal</keyword>
<feature type="domain" description="Ionotropic glutamate receptor C-terminal" evidence="5">
    <location>
        <begin position="40"/>
        <end position="266"/>
    </location>
</feature>
<evidence type="ECO:0000256" key="3">
    <source>
        <dbReference type="ARBA" id="ARBA00022729"/>
    </source>
</evidence>
<evidence type="ECO:0000313" key="6">
    <source>
        <dbReference type="EMBL" id="MFC4619322.1"/>
    </source>
</evidence>
<dbReference type="InterPro" id="IPR051455">
    <property type="entry name" value="Bact_solute-bind_prot3"/>
</dbReference>
<name>A0ABV9GMW7_9BACL</name>
<dbReference type="Proteomes" id="UP001596022">
    <property type="component" value="Unassembled WGS sequence"/>
</dbReference>
<dbReference type="PANTHER" id="PTHR30085">
    <property type="entry name" value="AMINO ACID ABC TRANSPORTER PERMEASE"/>
    <property type="match status" value="1"/>
</dbReference>
<accession>A0ABV9GMW7</accession>
<proteinExistence type="inferred from homology"/>
<comment type="similarity">
    <text evidence="1">Belongs to the bacterial solute-binding protein 3 family.</text>
</comment>
<dbReference type="Pfam" id="PF00497">
    <property type="entry name" value="SBP_bac_3"/>
    <property type="match status" value="1"/>
</dbReference>
<sequence length="276" mass="30230">MLAVVFIASLVLTGCGNDNKSASGGGGSKSTLDKIKSRGKLIVGVKYDVNLFGLKDPKTGKVEGYDADLARELAKKIFGKDANLNKVLELKQVNSKTRFDLVNNGTVDLGIATCTINDERKQKNNFSQRYFKAGQSLLVKKGSPIKSIDDLNKSTRVLSVKGSTSEQNVKEKAPDAPVQLFDDYAQAFSALKAGKGDVLTTDNAILIGMHKEDPNYVLVGGLFTDEPYGIILKKNDDDFTKYVNDFLHELKDNGKLDELYKKWFGEPAPDDLLQDV</sequence>
<evidence type="ECO:0000259" key="5">
    <source>
        <dbReference type="SMART" id="SM00079"/>
    </source>
</evidence>
<evidence type="ECO:0000259" key="4">
    <source>
        <dbReference type="SMART" id="SM00062"/>
    </source>
</evidence>
<dbReference type="Gene3D" id="3.40.190.10">
    <property type="entry name" value="Periplasmic binding protein-like II"/>
    <property type="match status" value="2"/>
</dbReference>
<dbReference type="SMART" id="SM00079">
    <property type="entry name" value="PBPe"/>
    <property type="match status" value="1"/>
</dbReference>
<gene>
    <name evidence="6" type="ORF">ACFO4N_11420</name>
</gene>
<dbReference type="SMART" id="SM00062">
    <property type="entry name" value="PBPb"/>
    <property type="match status" value="1"/>
</dbReference>
<protein>
    <submittedName>
        <fullName evidence="6">Transporter substrate-binding domain-containing protein</fullName>
    </submittedName>
</protein>
<evidence type="ECO:0000313" key="7">
    <source>
        <dbReference type="Proteomes" id="UP001596022"/>
    </source>
</evidence>
<feature type="domain" description="Solute-binding protein family 3/N-terminal" evidence="4">
    <location>
        <begin position="40"/>
        <end position="267"/>
    </location>
</feature>
<dbReference type="PANTHER" id="PTHR30085:SF6">
    <property type="entry name" value="ABC TRANSPORTER GLUTAMINE-BINDING PROTEIN GLNH"/>
    <property type="match status" value="1"/>
</dbReference>
<organism evidence="6 7">
    <name type="scientific">Camelliibacillus cellulosilyticus</name>
    <dbReference type="NCBI Taxonomy" id="2174486"/>
    <lineage>
        <taxon>Bacteria</taxon>
        <taxon>Bacillati</taxon>
        <taxon>Bacillota</taxon>
        <taxon>Bacilli</taxon>
        <taxon>Bacillales</taxon>
        <taxon>Sporolactobacillaceae</taxon>
        <taxon>Camelliibacillus</taxon>
    </lineage>
</organism>
<dbReference type="RefSeq" id="WP_376846461.1">
    <property type="nucleotide sequence ID" value="NZ_JBHSFW010000007.1"/>
</dbReference>